<sequence>MRTTEVATEAPAPHGAACRSLYSQVTNPEQFFPDDGSCDAIRGELRGLLPADAARHDLAELRSEVACWASSERHEYLRLPCGEGETAEAMARRVALACAPLAVRAGAWLQWLSAPGNGDRPHTLRVLGLYAADVGVGHPRASRGDAYVAWLRGARVSEYAEPASRLSLDRRIADRHFYLPALLLAMSRRPGDFEPEILGADLCLRTIGELPPLALARAVLPHGPEPAGRTDGPGPRPSQAPGAQPGPRPADDEPGWLTVREYLRTDPGAARRVLDGFGWAWGALRRWSGDLRAELRAVDDPAHEMAELLRSRAREGAVYHDRVVLGGRPLSQWLRECRQDASAFLAVLAASDLVRPGDSDRSRLVNGLVLQRGPMFRIFAPEDLRVIRRWIDGLPADRSVPDPGRVAAPIDTYPVPALFGARPTRPGSPASPAATAAASLTDTSGPADLRAAYRALQNRTDTPGLRWFAQDHVRGRLERARRADGRDPGGLPRRWTPEGIRPWLLDQHDRHHADFEMSSRDPLPSKERLIESTIQLAPLTLIDGAWLQGFTDYGLASSEHGHFLFQTYWDELGNGAASLNHPLIYREGLAEMGVHLPPTASEEFARWPGFEDSSFELPVHWLGIGRYPRTFTPEILGLNLAMELSGVGGGYRRAHLALREYGFSTRFVDIHNTIDNVATGHSAWAADAIDAYLSSVPGAQEQQAAWDRVRAGFRSLDLPAEARGPGRPTGARRLGSVLQSKLPGRGRRHGGAGT</sequence>
<proteinExistence type="predicted"/>
<gene>
    <name evidence="2" type="ORF">GCM10009639_35350</name>
</gene>
<comment type="caution">
    <text evidence="2">The sequence shown here is derived from an EMBL/GenBank/DDBJ whole genome shotgun (WGS) entry which is preliminary data.</text>
</comment>
<dbReference type="InterPro" id="IPR016084">
    <property type="entry name" value="Haem_Oase-like_multi-hlx"/>
</dbReference>
<dbReference type="EMBL" id="BAAAKJ010000193">
    <property type="protein sequence ID" value="GAA1397674.1"/>
    <property type="molecule type" value="Genomic_DNA"/>
</dbReference>
<organism evidence="2 3">
    <name type="scientific">Kitasatospora putterlickiae</name>
    <dbReference type="NCBI Taxonomy" id="221725"/>
    <lineage>
        <taxon>Bacteria</taxon>
        <taxon>Bacillati</taxon>
        <taxon>Actinomycetota</taxon>
        <taxon>Actinomycetes</taxon>
        <taxon>Kitasatosporales</taxon>
        <taxon>Streptomycetaceae</taxon>
        <taxon>Kitasatospora</taxon>
    </lineage>
</organism>
<feature type="region of interest" description="Disordered" evidence="1">
    <location>
        <begin position="719"/>
        <end position="754"/>
    </location>
</feature>
<dbReference type="Pfam" id="PF14518">
    <property type="entry name" value="Haem_oxygenas_2"/>
    <property type="match status" value="1"/>
</dbReference>
<keyword evidence="3" id="KW-1185">Reference proteome</keyword>
<evidence type="ECO:0008006" key="4">
    <source>
        <dbReference type="Google" id="ProtNLM"/>
    </source>
</evidence>
<dbReference type="RefSeq" id="WP_344336194.1">
    <property type="nucleotide sequence ID" value="NZ_BAAAKJ010000193.1"/>
</dbReference>
<evidence type="ECO:0000256" key="1">
    <source>
        <dbReference type="SAM" id="MobiDB-lite"/>
    </source>
</evidence>
<evidence type="ECO:0000313" key="3">
    <source>
        <dbReference type="Proteomes" id="UP001499863"/>
    </source>
</evidence>
<dbReference type="Gene3D" id="1.20.910.10">
    <property type="entry name" value="Heme oxygenase-like"/>
    <property type="match status" value="1"/>
</dbReference>
<protein>
    <recommendedName>
        <fullName evidence="4">Iron-containing redox enzyme family protein</fullName>
    </recommendedName>
</protein>
<dbReference type="SMART" id="SM01236">
    <property type="entry name" value="Haem_oxygenase_2"/>
    <property type="match status" value="1"/>
</dbReference>
<reference evidence="2 3" key="1">
    <citation type="journal article" date="2019" name="Int. J. Syst. Evol. Microbiol.">
        <title>The Global Catalogue of Microorganisms (GCM) 10K type strain sequencing project: providing services to taxonomists for standard genome sequencing and annotation.</title>
        <authorList>
            <consortium name="The Broad Institute Genomics Platform"/>
            <consortium name="The Broad Institute Genome Sequencing Center for Infectious Disease"/>
            <person name="Wu L."/>
            <person name="Ma J."/>
        </authorList>
    </citation>
    <scope>NUCLEOTIDE SEQUENCE [LARGE SCALE GENOMIC DNA]</scope>
    <source>
        <strain evidence="2 3">JCM 12393</strain>
    </source>
</reference>
<feature type="region of interest" description="Disordered" evidence="1">
    <location>
        <begin position="220"/>
        <end position="254"/>
    </location>
</feature>
<feature type="compositionally biased region" description="Pro residues" evidence="1">
    <location>
        <begin position="234"/>
        <end position="248"/>
    </location>
</feature>
<evidence type="ECO:0000313" key="2">
    <source>
        <dbReference type="EMBL" id="GAA1397674.1"/>
    </source>
</evidence>
<accession>A0ABN1Y4I7</accession>
<name>A0ABN1Y4I7_9ACTN</name>
<dbReference type="Proteomes" id="UP001499863">
    <property type="component" value="Unassembled WGS sequence"/>
</dbReference>
<feature type="compositionally biased region" description="Low complexity" evidence="1">
    <location>
        <begin position="719"/>
        <end position="733"/>
    </location>
</feature>
<feature type="compositionally biased region" description="Basic residues" evidence="1">
    <location>
        <begin position="744"/>
        <end position="754"/>
    </location>
</feature>
<feature type="region of interest" description="Disordered" evidence="1">
    <location>
        <begin position="421"/>
        <end position="442"/>
    </location>
</feature>